<organism evidence="2 3">
    <name type="scientific">Ditylenchus dipsaci</name>
    <dbReference type="NCBI Taxonomy" id="166011"/>
    <lineage>
        <taxon>Eukaryota</taxon>
        <taxon>Metazoa</taxon>
        <taxon>Ecdysozoa</taxon>
        <taxon>Nematoda</taxon>
        <taxon>Chromadorea</taxon>
        <taxon>Rhabditida</taxon>
        <taxon>Tylenchina</taxon>
        <taxon>Tylenchomorpha</taxon>
        <taxon>Sphaerularioidea</taxon>
        <taxon>Anguinidae</taxon>
        <taxon>Anguininae</taxon>
        <taxon>Ditylenchus</taxon>
    </lineage>
</organism>
<protein>
    <submittedName>
        <fullName evidence="3">Transposase</fullName>
    </submittedName>
</protein>
<name>A0A915CR62_9BILA</name>
<reference evidence="3" key="1">
    <citation type="submission" date="2022-11" db="UniProtKB">
        <authorList>
            <consortium name="WormBaseParasite"/>
        </authorList>
    </citation>
    <scope>IDENTIFICATION</scope>
</reference>
<sequence>MKDVFKVVTDGASNMANAFRDVCSVEVMIQYLEDNNEEETEEIEEETDCRTADMSIESAFPLRVKCFAHDIQLVIVELFKNYVIPNTGYEKMMILINQFRKSHMSVSVEAADESSLSSSDNSCSLDQLEVTPCRCCKMDCWYTIAKVEQRATHELGHVPGQEGEDEAMATLRLIRACMITQCSNVCPSAAPRLFRPMSSSGKGNTRPVSQLPARSYPIAPML</sequence>
<dbReference type="AlphaFoldDB" id="A0A915CR62"/>
<dbReference type="Proteomes" id="UP000887574">
    <property type="component" value="Unplaced"/>
</dbReference>
<evidence type="ECO:0000256" key="1">
    <source>
        <dbReference type="SAM" id="MobiDB-lite"/>
    </source>
</evidence>
<evidence type="ECO:0000313" key="2">
    <source>
        <dbReference type="Proteomes" id="UP000887574"/>
    </source>
</evidence>
<evidence type="ECO:0000313" key="3">
    <source>
        <dbReference type="WBParaSite" id="jg11260"/>
    </source>
</evidence>
<feature type="compositionally biased region" description="Polar residues" evidence="1">
    <location>
        <begin position="197"/>
        <end position="208"/>
    </location>
</feature>
<accession>A0A915CR62</accession>
<dbReference type="WBParaSite" id="jg11260">
    <property type="protein sequence ID" value="jg11260"/>
    <property type="gene ID" value="jg11260"/>
</dbReference>
<feature type="region of interest" description="Disordered" evidence="1">
    <location>
        <begin position="197"/>
        <end position="222"/>
    </location>
</feature>
<proteinExistence type="predicted"/>
<keyword evidence="2" id="KW-1185">Reference proteome</keyword>